<dbReference type="InterPro" id="IPR008983">
    <property type="entry name" value="Tumour_necrosis_fac-like_dom"/>
</dbReference>
<dbReference type="InterPro" id="IPR001073">
    <property type="entry name" value="C1q_dom"/>
</dbReference>
<protein>
    <submittedName>
        <fullName evidence="5">Caprin2like [Xiphosphorus maculatus]</fullName>
    </submittedName>
</protein>
<proteinExistence type="predicted"/>
<feature type="domain" description="C1q" evidence="4">
    <location>
        <begin position="323"/>
        <end position="462"/>
    </location>
</feature>
<feature type="region of interest" description="Disordered" evidence="3">
    <location>
        <begin position="169"/>
        <end position="202"/>
    </location>
</feature>
<dbReference type="PANTHER" id="PTHR15427:SF33">
    <property type="entry name" value="COLLAGEN IV NC1 DOMAIN-CONTAINING PROTEIN"/>
    <property type="match status" value="1"/>
</dbReference>
<accession>A0A0K2TZX6</accession>
<evidence type="ECO:0000256" key="1">
    <source>
        <dbReference type="ARBA" id="ARBA00004613"/>
    </source>
</evidence>
<dbReference type="Gene3D" id="2.60.120.40">
    <property type="match status" value="1"/>
</dbReference>
<dbReference type="SUPFAM" id="SSF49842">
    <property type="entry name" value="TNF-like"/>
    <property type="match status" value="1"/>
</dbReference>
<dbReference type="OrthoDB" id="6350361at2759"/>
<organism evidence="5">
    <name type="scientific">Lepeophtheirus salmonis</name>
    <name type="common">Salmon louse</name>
    <name type="synonym">Caligus salmonis</name>
    <dbReference type="NCBI Taxonomy" id="72036"/>
    <lineage>
        <taxon>Eukaryota</taxon>
        <taxon>Metazoa</taxon>
        <taxon>Ecdysozoa</taxon>
        <taxon>Arthropoda</taxon>
        <taxon>Crustacea</taxon>
        <taxon>Multicrustacea</taxon>
        <taxon>Hexanauplia</taxon>
        <taxon>Copepoda</taxon>
        <taxon>Siphonostomatoida</taxon>
        <taxon>Caligidae</taxon>
        <taxon>Lepeophtheirus</taxon>
    </lineage>
</organism>
<evidence type="ECO:0000256" key="2">
    <source>
        <dbReference type="ARBA" id="ARBA00022525"/>
    </source>
</evidence>
<dbReference type="Pfam" id="PF00386">
    <property type="entry name" value="C1q"/>
    <property type="match status" value="1"/>
</dbReference>
<comment type="subcellular location">
    <subcellularLocation>
        <location evidence="1">Secreted</location>
    </subcellularLocation>
</comment>
<dbReference type="SMART" id="SM00110">
    <property type="entry name" value="C1Q"/>
    <property type="match status" value="1"/>
</dbReference>
<feature type="compositionally biased region" description="Basic and acidic residues" evidence="3">
    <location>
        <begin position="169"/>
        <end position="197"/>
    </location>
</feature>
<dbReference type="AlphaFoldDB" id="A0A0K2TZX6"/>
<keyword evidence="2" id="KW-0964">Secreted</keyword>
<dbReference type="PANTHER" id="PTHR15427">
    <property type="entry name" value="EMILIN ELASTIN MICROFIBRIL INTERFACE-LOCATED PROTEIN ELASTIN MICROFIBRIL INTERFACER"/>
    <property type="match status" value="1"/>
</dbReference>
<dbReference type="Gene3D" id="1.20.120.20">
    <property type="entry name" value="Apolipoprotein"/>
    <property type="match status" value="1"/>
</dbReference>
<evidence type="ECO:0000313" key="5">
    <source>
        <dbReference type="EMBL" id="CDW31579.1"/>
    </source>
</evidence>
<sequence length="475" mass="55360">MLEFESTKGQITELSRRVEDVLLLLLKECSSLRSDLSNEMLERKEGIDKLGDRMGQEVNRLSEDLNKETRDRIGECGRLRDDQEKQKSNGEDAFKNLEASLDKERQERIQGDQNLDDYYKNETEQQKQNLNDVNEWIQTENDKRMKEAEALKARLEREKQELRDYIEKDNKALQEKMDKEEEDRRKKEAELKDRLKEQQQASENEVIQLYKKMANENRDRKMEIDELRDKLNAEKEEMRLKLEQEKEDLRNKLMKENMDLKNKLENQNKNLSDQMDNSNNNHTSRINDLSSKLAKMNKDSDNTLSDLRSQFYNNIHSLRNSISKPLSVLFDAFRTEDYDEGGEGYLTFQGLQVNLGGGMDKKSGVFTAPFPGVYSFTIHVCTADHNKALLSLRHNGNQVASFYDQNHESNHKNSMVGQSIIVDLEIGDKIQVYLYTNTGLMDKKNNHLTHFTGMYLRPKNFMLDEEGPSLTNGSG</sequence>
<evidence type="ECO:0000256" key="3">
    <source>
        <dbReference type="SAM" id="MobiDB-lite"/>
    </source>
</evidence>
<reference evidence="5" key="1">
    <citation type="submission" date="2014-05" db="EMBL/GenBank/DDBJ databases">
        <authorList>
            <person name="Chronopoulou M."/>
        </authorList>
    </citation>
    <scope>NUCLEOTIDE SEQUENCE</scope>
    <source>
        <tissue evidence="5">Whole organism</tissue>
    </source>
</reference>
<name>A0A0K2TZX6_LEPSM</name>
<evidence type="ECO:0000259" key="4">
    <source>
        <dbReference type="PROSITE" id="PS50871"/>
    </source>
</evidence>
<dbReference type="PROSITE" id="PS50871">
    <property type="entry name" value="C1Q"/>
    <property type="match status" value="1"/>
</dbReference>
<dbReference type="GO" id="GO:0005581">
    <property type="term" value="C:collagen trimer"/>
    <property type="evidence" value="ECO:0007669"/>
    <property type="project" value="UniProtKB-KW"/>
</dbReference>
<dbReference type="InterPro" id="IPR050392">
    <property type="entry name" value="Collagen/C1q_domain"/>
</dbReference>
<dbReference type="EMBL" id="HACA01014218">
    <property type="protein sequence ID" value="CDW31579.1"/>
    <property type="molecule type" value="Transcribed_RNA"/>
</dbReference>